<evidence type="ECO:0000313" key="4">
    <source>
        <dbReference type="Proteomes" id="UP000245946"/>
    </source>
</evidence>
<dbReference type="GO" id="GO:0005737">
    <property type="term" value="C:cytoplasm"/>
    <property type="evidence" value="ECO:0007669"/>
    <property type="project" value="TreeGrafter"/>
</dbReference>
<name>A0A316Z8B5_9BASI</name>
<feature type="region of interest" description="Disordered" evidence="1">
    <location>
        <begin position="324"/>
        <end position="417"/>
    </location>
</feature>
<feature type="domain" description="DDHD" evidence="2">
    <location>
        <begin position="661"/>
        <end position="914"/>
    </location>
</feature>
<organism evidence="3 4">
    <name type="scientific">Tilletiopsis washingtonensis</name>
    <dbReference type="NCBI Taxonomy" id="58919"/>
    <lineage>
        <taxon>Eukaryota</taxon>
        <taxon>Fungi</taxon>
        <taxon>Dikarya</taxon>
        <taxon>Basidiomycota</taxon>
        <taxon>Ustilaginomycotina</taxon>
        <taxon>Exobasidiomycetes</taxon>
        <taxon>Entylomatales</taxon>
        <taxon>Entylomatales incertae sedis</taxon>
        <taxon>Tilletiopsis</taxon>
    </lineage>
</organism>
<evidence type="ECO:0000259" key="2">
    <source>
        <dbReference type="PROSITE" id="PS51043"/>
    </source>
</evidence>
<sequence>MTADPPRDDADSTAEETDDSPPSCVARWLYSSKKTWADFDEVDQEQLEACWRRLGGEQWAEDVRARLEREAAEQKRRERKAQGPKTEAATQRDEGSADTNAAEQSGPPSGVDAVRGALADVAKAGSGACTPSGGKQSGSATPSQAGPSKSEVVRTVLDPDEPAEQRRAKVPVLEDRLFDVDLETMELYPVFWKGVKLRVVRATWFYSSSRDGGYAPIAWDEPLARDLDAAYAAARPWLRKAAAEEDSKEILEGEKSEEELADKLCELPSMDAGGSVHFDSPCSGRILTKDLSGRFLAILGGSKVVRGYEEAQRLAKAGGSFRMPDFSLPFASGTDPDEEAQSSASADEEETQDDSSASDSDSDDPNKRRGARRAGRKQGAAKRPKRPAAAGGEGTATKEEDEDPGIIGRMWPRSGWPRPDVAVLRALGWGKDGAEKEAKRGQRQRNTEQAAETGRKDTDSDGEDTDEAGQHVPDDLKDEPPALVLCVHGIGQGLVEDFDALDFVYDIERLRKQSKKTAGDSGVRKISRGRRAQFLPISWRQGLDFTYSAPESDNLYSLEDVSNSGAIPMVRNVISKVILDVPYYLSRHRDTMIDAVKAELNRTYRLWCQRNPDFVSRGGRVSLICHSLGSALAADILSMQPTQVSDLNEMSAKERASNEHLVFNVESVFFIGSPNGLFFHLRGAQLIARRNAGDAKDDDASDAQAGRYGCLAARNVYNCYNTTDPVAYQLNAAVDREYATLMRPVSIPEATETLLHALALPRLSVSKLFDAEHPFASRQQASTSAAELPSPTEARADTKPQSDKTKESSTESGEKEPKRKPKPKGKGKRLLAERGSSVKRAQLHGKLRAAPEYPVDVQKLERAERRFRALNPHGAVDFYFESNGLNEYIDMLSAHISYWTSESFSRFVLCQVFLSISPSEDTPPSLVPELEIPPPSAEEEQRRAEESENSDDEQDSESRGRQADSHTKAADRQTGQWEGIM</sequence>
<feature type="region of interest" description="Disordered" evidence="1">
    <location>
        <begin position="920"/>
        <end position="981"/>
    </location>
</feature>
<gene>
    <name evidence="3" type="ORF">FA09DRAFT_330187</name>
</gene>
<evidence type="ECO:0000313" key="3">
    <source>
        <dbReference type="EMBL" id="PWN98027.1"/>
    </source>
</evidence>
<dbReference type="GO" id="GO:0004620">
    <property type="term" value="F:phospholipase activity"/>
    <property type="evidence" value="ECO:0007669"/>
    <property type="project" value="TreeGrafter"/>
</dbReference>
<dbReference type="GO" id="GO:0046872">
    <property type="term" value="F:metal ion binding"/>
    <property type="evidence" value="ECO:0007669"/>
    <property type="project" value="InterPro"/>
</dbReference>
<dbReference type="SUPFAM" id="SSF53474">
    <property type="entry name" value="alpha/beta-Hydrolases"/>
    <property type="match status" value="1"/>
</dbReference>
<dbReference type="RefSeq" id="XP_025598306.1">
    <property type="nucleotide sequence ID" value="XM_025742502.1"/>
</dbReference>
<dbReference type="STRING" id="58919.A0A316Z8B5"/>
<feature type="compositionally biased region" description="Basic and acidic residues" evidence="1">
    <location>
        <begin position="794"/>
        <end position="817"/>
    </location>
</feature>
<dbReference type="InterPro" id="IPR057826">
    <property type="entry name" value="WWE_C20G8.02"/>
</dbReference>
<feature type="compositionally biased region" description="Polar residues" evidence="1">
    <location>
        <begin position="97"/>
        <end position="107"/>
    </location>
</feature>
<accession>A0A316Z8B5</accession>
<feature type="region of interest" description="Disordered" evidence="1">
    <location>
        <begin position="69"/>
        <end position="167"/>
    </location>
</feature>
<dbReference type="Proteomes" id="UP000245946">
    <property type="component" value="Unassembled WGS sequence"/>
</dbReference>
<dbReference type="OrthoDB" id="69269at2759"/>
<dbReference type="InterPro" id="IPR029058">
    <property type="entry name" value="AB_hydrolase_fold"/>
</dbReference>
<dbReference type="SMART" id="SM01127">
    <property type="entry name" value="DDHD"/>
    <property type="match status" value="1"/>
</dbReference>
<keyword evidence="4" id="KW-1185">Reference proteome</keyword>
<dbReference type="GeneID" id="37270046"/>
<proteinExistence type="predicted"/>
<protein>
    <recommendedName>
        <fullName evidence="2">DDHD domain-containing protein</fullName>
    </recommendedName>
</protein>
<dbReference type="InterPro" id="IPR058055">
    <property type="entry name" value="PA-PLA1"/>
</dbReference>
<dbReference type="Pfam" id="PF02862">
    <property type="entry name" value="DDHD"/>
    <property type="match status" value="1"/>
</dbReference>
<feature type="region of interest" description="Disordered" evidence="1">
    <location>
        <begin position="433"/>
        <end position="478"/>
    </location>
</feature>
<dbReference type="PANTHER" id="PTHR23509:SF6">
    <property type="entry name" value="PHOSPHOLIPASE C1020.13C-RELATED"/>
    <property type="match status" value="1"/>
</dbReference>
<dbReference type="PANTHER" id="PTHR23509">
    <property type="entry name" value="PA-PL1 PHOSPHOLIPASE FAMILY"/>
    <property type="match status" value="1"/>
</dbReference>
<reference evidence="3 4" key="1">
    <citation type="journal article" date="2018" name="Mol. Biol. Evol.">
        <title>Broad Genomic Sampling Reveals a Smut Pathogenic Ancestry of the Fungal Clade Ustilaginomycotina.</title>
        <authorList>
            <person name="Kijpornyongpan T."/>
            <person name="Mondo S.J."/>
            <person name="Barry K."/>
            <person name="Sandor L."/>
            <person name="Lee J."/>
            <person name="Lipzen A."/>
            <person name="Pangilinan J."/>
            <person name="LaButti K."/>
            <person name="Hainaut M."/>
            <person name="Henrissat B."/>
            <person name="Grigoriev I.V."/>
            <person name="Spatafora J.W."/>
            <person name="Aime M.C."/>
        </authorList>
    </citation>
    <scope>NUCLEOTIDE SEQUENCE [LARGE SCALE GENOMIC DNA]</scope>
    <source>
        <strain evidence="3 4">MCA 4186</strain>
    </source>
</reference>
<feature type="compositionally biased region" description="Basic residues" evidence="1">
    <location>
        <begin position="368"/>
        <end position="386"/>
    </location>
</feature>
<feature type="compositionally biased region" description="Basic and acidic residues" evidence="1">
    <location>
        <begin position="1"/>
        <end position="10"/>
    </location>
</feature>
<evidence type="ECO:0000256" key="1">
    <source>
        <dbReference type="SAM" id="MobiDB-lite"/>
    </source>
</evidence>
<feature type="compositionally biased region" description="Polar residues" evidence="1">
    <location>
        <begin position="133"/>
        <end position="147"/>
    </location>
</feature>
<dbReference type="AlphaFoldDB" id="A0A316Z8B5"/>
<dbReference type="Pfam" id="PF23463">
    <property type="entry name" value="WWE_2"/>
    <property type="match status" value="1"/>
</dbReference>
<feature type="compositionally biased region" description="Basic residues" evidence="1">
    <location>
        <begin position="818"/>
        <end position="829"/>
    </location>
</feature>
<feature type="region of interest" description="Disordered" evidence="1">
    <location>
        <begin position="1"/>
        <end position="24"/>
    </location>
</feature>
<dbReference type="EMBL" id="KZ819293">
    <property type="protein sequence ID" value="PWN98027.1"/>
    <property type="molecule type" value="Genomic_DNA"/>
</dbReference>
<feature type="compositionally biased region" description="Basic and acidic residues" evidence="1">
    <location>
        <begin position="468"/>
        <end position="478"/>
    </location>
</feature>
<dbReference type="PROSITE" id="PS51043">
    <property type="entry name" value="DDHD"/>
    <property type="match status" value="1"/>
</dbReference>
<feature type="region of interest" description="Disordered" evidence="1">
    <location>
        <begin position="776"/>
        <end position="845"/>
    </location>
</feature>
<feature type="compositionally biased region" description="Basic and acidic residues" evidence="1">
    <location>
        <begin position="956"/>
        <end position="971"/>
    </location>
</feature>
<feature type="compositionally biased region" description="Acidic residues" evidence="1">
    <location>
        <begin position="335"/>
        <end position="353"/>
    </location>
</feature>
<dbReference type="InterPro" id="IPR004177">
    <property type="entry name" value="DDHD_dom"/>
</dbReference>